<keyword evidence="3" id="KW-1185">Reference proteome</keyword>
<protein>
    <recommendedName>
        <fullName evidence="1">Reverse transcriptase domain-containing protein</fullName>
    </recommendedName>
</protein>
<dbReference type="AlphaFoldDB" id="A0A016SAA3"/>
<feature type="domain" description="Reverse transcriptase" evidence="1">
    <location>
        <begin position="1"/>
        <end position="270"/>
    </location>
</feature>
<evidence type="ECO:0000313" key="3">
    <source>
        <dbReference type="Proteomes" id="UP000024635"/>
    </source>
</evidence>
<dbReference type="InterPro" id="IPR043502">
    <property type="entry name" value="DNA/RNA_pol_sf"/>
</dbReference>
<dbReference type="Gene3D" id="3.30.70.270">
    <property type="match status" value="1"/>
</dbReference>
<dbReference type="PANTHER" id="PTHR47027:SF28">
    <property type="entry name" value="ENDONUCLEASE-REVERSE TRANSCRIPTASE"/>
    <property type="match status" value="1"/>
</dbReference>
<dbReference type="InterPro" id="IPR000477">
    <property type="entry name" value="RT_dom"/>
</dbReference>
<sequence length="456" mass="52302">MKARHRSTIIVTRHLDIIKTANGNILRGPNDVMERWRQYFEQTFNEEFPHPPIPFVKRVQGPVLPVAPAEVANQCGFVKDCGTIDAIHAARLLVERHREKNRSVHLAFLDLEKAFDCVPRELIWMSLRKHGVPEEYVRWIKLLYQKPSSVVRCSAGTSKRFPIEVGVHQGSVLSPLLFILCVDTITGDIQKPHPWCLLYVDDVMLAAETREDLQAEVQLWKDRLQQYGLRLNIEKTEYMECGPRIEDGTICVDGKDLKKVECFKHLGSRIASTGDILSDALGRANAAWMKWRTTTGILFDKKMPIRLKSKVYRTVVRPVALNGTECWAATKAAKQVLHTMELRMLRWSIGVTLKDKVPNEVVRSTFGVAPIADKMREARLCWFGHVCRRVDKSVAKTALNLNVKGTRPRGRPKIRWLDCVKSDMAEVQLTTRDADNRNKWRRRCSTADPATTWYKR</sequence>
<dbReference type="SUPFAM" id="SSF56672">
    <property type="entry name" value="DNA/RNA polymerases"/>
    <property type="match status" value="1"/>
</dbReference>
<dbReference type="InterPro" id="IPR043128">
    <property type="entry name" value="Rev_trsase/Diguanyl_cyclase"/>
</dbReference>
<evidence type="ECO:0000313" key="2">
    <source>
        <dbReference type="EMBL" id="EYB87346.1"/>
    </source>
</evidence>
<organism evidence="2 3">
    <name type="scientific">Ancylostoma ceylanicum</name>
    <dbReference type="NCBI Taxonomy" id="53326"/>
    <lineage>
        <taxon>Eukaryota</taxon>
        <taxon>Metazoa</taxon>
        <taxon>Ecdysozoa</taxon>
        <taxon>Nematoda</taxon>
        <taxon>Chromadorea</taxon>
        <taxon>Rhabditida</taxon>
        <taxon>Rhabditina</taxon>
        <taxon>Rhabditomorpha</taxon>
        <taxon>Strongyloidea</taxon>
        <taxon>Ancylostomatidae</taxon>
        <taxon>Ancylostomatinae</taxon>
        <taxon>Ancylostoma</taxon>
    </lineage>
</organism>
<gene>
    <name evidence="2" type="primary">Acey_s0265.g675</name>
    <name evidence="2" type="ORF">Y032_0265g675</name>
</gene>
<dbReference type="CDD" id="cd01650">
    <property type="entry name" value="RT_nLTR_like"/>
    <property type="match status" value="1"/>
</dbReference>
<accession>A0A016SAA3</accession>
<dbReference type="EMBL" id="JARK01001601">
    <property type="protein sequence ID" value="EYB87346.1"/>
    <property type="molecule type" value="Genomic_DNA"/>
</dbReference>
<proteinExistence type="predicted"/>
<dbReference type="STRING" id="53326.A0A016SAA3"/>
<comment type="caution">
    <text evidence="2">The sequence shown here is derived from an EMBL/GenBank/DDBJ whole genome shotgun (WGS) entry which is preliminary data.</text>
</comment>
<dbReference type="PROSITE" id="PS50878">
    <property type="entry name" value="RT_POL"/>
    <property type="match status" value="1"/>
</dbReference>
<dbReference type="Proteomes" id="UP000024635">
    <property type="component" value="Unassembled WGS sequence"/>
</dbReference>
<evidence type="ECO:0000259" key="1">
    <source>
        <dbReference type="PROSITE" id="PS50878"/>
    </source>
</evidence>
<dbReference type="PANTHER" id="PTHR47027">
    <property type="entry name" value="REVERSE TRANSCRIPTASE DOMAIN-CONTAINING PROTEIN"/>
    <property type="match status" value="1"/>
</dbReference>
<name>A0A016SAA3_9BILA</name>
<dbReference type="OrthoDB" id="5849210at2759"/>
<reference evidence="3" key="1">
    <citation type="journal article" date="2015" name="Nat. Genet.">
        <title>The genome and transcriptome of the zoonotic hookworm Ancylostoma ceylanicum identify infection-specific gene families.</title>
        <authorList>
            <person name="Schwarz E.M."/>
            <person name="Hu Y."/>
            <person name="Antoshechkin I."/>
            <person name="Miller M.M."/>
            <person name="Sternberg P.W."/>
            <person name="Aroian R.V."/>
        </authorList>
    </citation>
    <scope>NUCLEOTIDE SEQUENCE</scope>
    <source>
        <strain evidence="3">HY135</strain>
    </source>
</reference>
<dbReference type="Pfam" id="PF00078">
    <property type="entry name" value="RVT_1"/>
    <property type="match status" value="1"/>
</dbReference>